<dbReference type="PANTHER" id="PTHR11439">
    <property type="entry name" value="GAG-POL-RELATED RETROTRANSPOSON"/>
    <property type="match status" value="1"/>
</dbReference>
<protein>
    <submittedName>
        <fullName evidence="1">Putative mitochondrial protein</fullName>
    </submittedName>
</protein>
<reference evidence="1 2" key="2">
    <citation type="journal article" date="2017" name="Nature">
        <title>The Apostasia genome and the evolution of orchids.</title>
        <authorList>
            <person name="Zhang G.Q."/>
            <person name="Liu K.W."/>
            <person name="Li Z."/>
            <person name="Lohaus R."/>
            <person name="Hsiao Y.Y."/>
            <person name="Niu S.C."/>
            <person name="Wang J.Y."/>
            <person name="Lin Y.C."/>
            <person name="Xu Q."/>
            <person name="Chen L.J."/>
            <person name="Yoshida K."/>
            <person name="Fujiwara S."/>
            <person name="Wang Z.W."/>
            <person name="Zhang Y.Q."/>
            <person name="Mitsuda N."/>
            <person name="Wang M."/>
            <person name="Liu G.H."/>
            <person name="Pecoraro L."/>
            <person name="Huang H.X."/>
            <person name="Xiao X.J."/>
            <person name="Lin M."/>
            <person name="Wu X.Y."/>
            <person name="Wu W.L."/>
            <person name="Chen Y.Y."/>
            <person name="Chang S.B."/>
            <person name="Sakamoto S."/>
            <person name="Ohme-Takagi M."/>
            <person name="Yagi M."/>
            <person name="Zeng S.J."/>
            <person name="Shen C.Y."/>
            <person name="Yeh C.M."/>
            <person name="Luo Y.B."/>
            <person name="Tsai W.C."/>
            <person name="Van de Peer Y."/>
            <person name="Liu Z.J."/>
        </authorList>
    </citation>
    <scope>NUCLEOTIDE SEQUENCE [LARGE SCALE GENOMIC DNA]</scope>
    <source>
        <tissue evidence="1">The whole plant</tissue>
    </source>
</reference>
<reference evidence="1 2" key="1">
    <citation type="journal article" date="2016" name="Sci. Rep.">
        <title>The Dendrobium catenatum Lindl. genome sequence provides insights into polysaccharide synthase, floral development and adaptive evolution.</title>
        <authorList>
            <person name="Zhang G.Q."/>
            <person name="Xu Q."/>
            <person name="Bian C."/>
            <person name="Tsai W.C."/>
            <person name="Yeh C.M."/>
            <person name="Liu K.W."/>
            <person name="Yoshida K."/>
            <person name="Zhang L.S."/>
            <person name="Chang S.B."/>
            <person name="Chen F."/>
            <person name="Shi Y."/>
            <person name="Su Y.Y."/>
            <person name="Zhang Y.Q."/>
            <person name="Chen L.J."/>
            <person name="Yin Y."/>
            <person name="Lin M."/>
            <person name="Huang H."/>
            <person name="Deng H."/>
            <person name="Wang Z.W."/>
            <person name="Zhu S.L."/>
            <person name="Zhao X."/>
            <person name="Deng C."/>
            <person name="Niu S.C."/>
            <person name="Huang J."/>
            <person name="Wang M."/>
            <person name="Liu G.H."/>
            <person name="Yang H.J."/>
            <person name="Xiao X.J."/>
            <person name="Hsiao Y.Y."/>
            <person name="Wu W.L."/>
            <person name="Chen Y.Y."/>
            <person name="Mitsuda N."/>
            <person name="Ohme-Takagi M."/>
            <person name="Luo Y.B."/>
            <person name="Van de Peer Y."/>
            <person name="Liu Z.J."/>
        </authorList>
    </citation>
    <scope>NUCLEOTIDE SEQUENCE [LARGE SCALE GENOMIC DNA]</scope>
    <source>
        <tissue evidence="1">The whole plant</tissue>
    </source>
</reference>
<proteinExistence type="predicted"/>
<dbReference type="EMBL" id="KZ503316">
    <property type="protein sequence ID" value="PKU65720.1"/>
    <property type="molecule type" value="Genomic_DNA"/>
</dbReference>
<sequence length="127" mass="14511">MIGSLLYLTASQPDIMFSICLCARFQANLKESHMTTVKRIFRYLLGTQGLGFWYPRHSTSFEIIGFFYSDFTGCKVDRKSTSGTCQFIGQSLVSWFSRKQNSIALFTAEDEYIALGSYVAQVLWLKQ</sequence>
<accession>A0A2I0VQP7</accession>
<evidence type="ECO:0000313" key="1">
    <source>
        <dbReference type="EMBL" id="PKU65720.1"/>
    </source>
</evidence>
<dbReference type="STRING" id="906689.A0A2I0VQP7"/>
<dbReference type="Proteomes" id="UP000233837">
    <property type="component" value="Unassembled WGS sequence"/>
</dbReference>
<dbReference type="AlphaFoldDB" id="A0A2I0VQP7"/>
<gene>
    <name evidence="1" type="ORF">MA16_Dca015756</name>
</gene>
<evidence type="ECO:0000313" key="2">
    <source>
        <dbReference type="Proteomes" id="UP000233837"/>
    </source>
</evidence>
<dbReference type="PANTHER" id="PTHR11439:SF442">
    <property type="entry name" value="CYSTEINE-RICH RLK (RECEPTOR-LIKE PROTEIN KINASE) 8"/>
    <property type="match status" value="1"/>
</dbReference>
<name>A0A2I0VQP7_9ASPA</name>
<dbReference type="CDD" id="cd09272">
    <property type="entry name" value="RNase_HI_RT_Ty1"/>
    <property type="match status" value="1"/>
</dbReference>
<organism evidence="1 2">
    <name type="scientific">Dendrobium catenatum</name>
    <dbReference type="NCBI Taxonomy" id="906689"/>
    <lineage>
        <taxon>Eukaryota</taxon>
        <taxon>Viridiplantae</taxon>
        <taxon>Streptophyta</taxon>
        <taxon>Embryophyta</taxon>
        <taxon>Tracheophyta</taxon>
        <taxon>Spermatophyta</taxon>
        <taxon>Magnoliopsida</taxon>
        <taxon>Liliopsida</taxon>
        <taxon>Asparagales</taxon>
        <taxon>Orchidaceae</taxon>
        <taxon>Epidendroideae</taxon>
        <taxon>Malaxideae</taxon>
        <taxon>Dendrobiinae</taxon>
        <taxon>Dendrobium</taxon>
    </lineage>
</organism>
<keyword evidence="2" id="KW-1185">Reference proteome</keyword>